<feature type="transmembrane region" description="Helical" evidence="1">
    <location>
        <begin position="35"/>
        <end position="56"/>
    </location>
</feature>
<sequence length="251" mass="28478">MLPLPDLTTIRYTQVVWTALLALIIFRDRITLPTIIASILTLIGVACVTQPAFLFAQSKIHNETLQDKVIIKNNNHVFGTLLALSCAFSVSMSIILNKKLLQKNLRQSIIMFYFLFITLILCVGMQVYYWIFSKSNRLEFNLKKRFLTKDFLFALSIAILQLLPMVLSQKSIKREHPSIVTVVQSSDILFAIVLQNLFSSIKTNLLALIGSALVLTSIFIVGSHKLWLDQQNRTYVPTSTEENTLQVQAKD</sequence>
<dbReference type="InterPro" id="IPR037185">
    <property type="entry name" value="EmrE-like"/>
</dbReference>
<feature type="domain" description="EamA" evidence="2">
    <location>
        <begin position="78"/>
        <end position="221"/>
    </location>
</feature>
<dbReference type="EMBL" id="CAJOBI010003340">
    <property type="protein sequence ID" value="CAF3965040.1"/>
    <property type="molecule type" value="Genomic_DNA"/>
</dbReference>
<feature type="transmembrane region" description="Helical" evidence="1">
    <location>
        <begin position="109"/>
        <end position="131"/>
    </location>
</feature>
<proteinExistence type="predicted"/>
<dbReference type="PANTHER" id="PTHR22911">
    <property type="entry name" value="ACYL-MALONYL CONDENSING ENZYME-RELATED"/>
    <property type="match status" value="1"/>
</dbReference>
<keyword evidence="1" id="KW-1133">Transmembrane helix</keyword>
<accession>A0A8S2MQD3</accession>
<evidence type="ECO:0000259" key="2">
    <source>
        <dbReference type="Pfam" id="PF00892"/>
    </source>
</evidence>
<evidence type="ECO:0000256" key="1">
    <source>
        <dbReference type="SAM" id="Phobius"/>
    </source>
</evidence>
<comment type="caution">
    <text evidence="3">The sequence shown here is derived from an EMBL/GenBank/DDBJ whole genome shotgun (WGS) entry which is preliminary data.</text>
</comment>
<protein>
    <recommendedName>
        <fullName evidence="2">EamA domain-containing protein</fullName>
    </recommendedName>
</protein>
<feature type="transmembrane region" description="Helical" evidence="1">
    <location>
        <begin position="151"/>
        <end position="167"/>
    </location>
</feature>
<keyword evidence="1" id="KW-0812">Transmembrane</keyword>
<dbReference type="GO" id="GO:0016020">
    <property type="term" value="C:membrane"/>
    <property type="evidence" value="ECO:0007669"/>
    <property type="project" value="InterPro"/>
</dbReference>
<gene>
    <name evidence="3" type="ORF">SMN809_LOCUS10008</name>
</gene>
<dbReference type="InterPro" id="IPR000620">
    <property type="entry name" value="EamA_dom"/>
</dbReference>
<dbReference type="AlphaFoldDB" id="A0A8S2MQD3"/>
<name>A0A8S2MQD3_9BILA</name>
<feature type="transmembrane region" description="Helical" evidence="1">
    <location>
        <begin position="204"/>
        <end position="223"/>
    </location>
</feature>
<dbReference type="PANTHER" id="PTHR22911:SF137">
    <property type="entry name" value="SOLUTE CARRIER FAMILY 35 MEMBER G2-RELATED"/>
    <property type="match status" value="1"/>
</dbReference>
<dbReference type="Proteomes" id="UP000676336">
    <property type="component" value="Unassembled WGS sequence"/>
</dbReference>
<dbReference type="SUPFAM" id="SSF103481">
    <property type="entry name" value="Multidrug resistance efflux transporter EmrE"/>
    <property type="match status" value="1"/>
</dbReference>
<evidence type="ECO:0000313" key="4">
    <source>
        <dbReference type="Proteomes" id="UP000676336"/>
    </source>
</evidence>
<evidence type="ECO:0000313" key="3">
    <source>
        <dbReference type="EMBL" id="CAF3965040.1"/>
    </source>
</evidence>
<dbReference type="Pfam" id="PF00892">
    <property type="entry name" value="EamA"/>
    <property type="match status" value="1"/>
</dbReference>
<feature type="transmembrane region" description="Helical" evidence="1">
    <location>
        <begin position="76"/>
        <end position="97"/>
    </location>
</feature>
<organism evidence="3 4">
    <name type="scientific">Rotaria magnacalcarata</name>
    <dbReference type="NCBI Taxonomy" id="392030"/>
    <lineage>
        <taxon>Eukaryota</taxon>
        <taxon>Metazoa</taxon>
        <taxon>Spiralia</taxon>
        <taxon>Gnathifera</taxon>
        <taxon>Rotifera</taxon>
        <taxon>Eurotatoria</taxon>
        <taxon>Bdelloidea</taxon>
        <taxon>Philodinida</taxon>
        <taxon>Philodinidae</taxon>
        <taxon>Rotaria</taxon>
    </lineage>
</organism>
<keyword evidence="1" id="KW-0472">Membrane</keyword>
<reference evidence="3" key="1">
    <citation type="submission" date="2021-02" db="EMBL/GenBank/DDBJ databases">
        <authorList>
            <person name="Nowell W R."/>
        </authorList>
    </citation>
    <scope>NUCLEOTIDE SEQUENCE</scope>
</reference>